<dbReference type="STRING" id="2025994.A0A2T3A4N5"/>
<comment type="similarity">
    <text evidence="1 3">Belongs to the type-B carboxylesterase/lipase family.</text>
</comment>
<gene>
    <name evidence="5" type="ORF">BD289DRAFT_454150</name>
</gene>
<keyword evidence="2 3" id="KW-0378">Hydrolase</keyword>
<dbReference type="Gene3D" id="3.40.50.1820">
    <property type="entry name" value="alpha/beta hydrolase"/>
    <property type="match status" value="1"/>
</dbReference>
<proteinExistence type="inferred from homology"/>
<name>A0A2T3A4N5_9PEZI</name>
<dbReference type="EMBL" id="KZ678471">
    <property type="protein sequence ID" value="PSR82762.1"/>
    <property type="molecule type" value="Genomic_DNA"/>
</dbReference>
<dbReference type="GO" id="GO:0016787">
    <property type="term" value="F:hydrolase activity"/>
    <property type="evidence" value="ECO:0007669"/>
    <property type="project" value="UniProtKB-KW"/>
</dbReference>
<dbReference type="Proteomes" id="UP000241462">
    <property type="component" value="Unassembled WGS sequence"/>
</dbReference>
<dbReference type="Pfam" id="PF00135">
    <property type="entry name" value="COesterase"/>
    <property type="match status" value="1"/>
</dbReference>
<dbReference type="InterPro" id="IPR019819">
    <property type="entry name" value="Carboxylesterase_B_CS"/>
</dbReference>
<accession>A0A2T3A4N5</accession>
<dbReference type="InterPro" id="IPR019826">
    <property type="entry name" value="Carboxylesterase_B_AS"/>
</dbReference>
<evidence type="ECO:0000256" key="3">
    <source>
        <dbReference type="RuleBase" id="RU361235"/>
    </source>
</evidence>
<evidence type="ECO:0000313" key="5">
    <source>
        <dbReference type="EMBL" id="PSR82762.1"/>
    </source>
</evidence>
<protein>
    <recommendedName>
        <fullName evidence="3">Carboxylic ester hydrolase</fullName>
        <ecNumber evidence="3">3.1.1.-</ecNumber>
    </recommendedName>
</protein>
<organism evidence="5 6">
    <name type="scientific">Coniella lustricola</name>
    <dbReference type="NCBI Taxonomy" id="2025994"/>
    <lineage>
        <taxon>Eukaryota</taxon>
        <taxon>Fungi</taxon>
        <taxon>Dikarya</taxon>
        <taxon>Ascomycota</taxon>
        <taxon>Pezizomycotina</taxon>
        <taxon>Sordariomycetes</taxon>
        <taxon>Sordariomycetidae</taxon>
        <taxon>Diaporthales</taxon>
        <taxon>Schizoparmaceae</taxon>
        <taxon>Coniella</taxon>
    </lineage>
</organism>
<dbReference type="InterPro" id="IPR002018">
    <property type="entry name" value="CarbesteraseB"/>
</dbReference>
<dbReference type="PANTHER" id="PTHR11559">
    <property type="entry name" value="CARBOXYLESTERASE"/>
    <property type="match status" value="1"/>
</dbReference>
<dbReference type="OrthoDB" id="408631at2759"/>
<reference evidence="5 6" key="1">
    <citation type="journal article" date="2018" name="Mycol. Prog.">
        <title>Coniella lustricola, a new species from submerged detritus.</title>
        <authorList>
            <person name="Raudabaugh D.B."/>
            <person name="Iturriaga T."/>
            <person name="Carver A."/>
            <person name="Mondo S."/>
            <person name="Pangilinan J."/>
            <person name="Lipzen A."/>
            <person name="He G."/>
            <person name="Amirebrahimi M."/>
            <person name="Grigoriev I.V."/>
            <person name="Miller A.N."/>
        </authorList>
    </citation>
    <scope>NUCLEOTIDE SEQUENCE [LARGE SCALE GENOMIC DNA]</scope>
    <source>
        <strain evidence="5 6">B22-T-1</strain>
    </source>
</reference>
<dbReference type="EC" id="3.1.1.-" evidence="3"/>
<dbReference type="SUPFAM" id="SSF53474">
    <property type="entry name" value="alpha/beta-Hydrolases"/>
    <property type="match status" value="1"/>
</dbReference>
<keyword evidence="6" id="KW-1185">Reference proteome</keyword>
<evidence type="ECO:0000256" key="2">
    <source>
        <dbReference type="ARBA" id="ARBA00022801"/>
    </source>
</evidence>
<evidence type="ECO:0000259" key="4">
    <source>
        <dbReference type="Pfam" id="PF00135"/>
    </source>
</evidence>
<dbReference type="InterPro" id="IPR029058">
    <property type="entry name" value="AB_hydrolase_fold"/>
</dbReference>
<dbReference type="PROSITE" id="PS00122">
    <property type="entry name" value="CARBOXYLESTERASE_B_1"/>
    <property type="match status" value="1"/>
</dbReference>
<evidence type="ECO:0000256" key="1">
    <source>
        <dbReference type="ARBA" id="ARBA00005964"/>
    </source>
</evidence>
<feature type="domain" description="Carboxylesterase type B" evidence="4">
    <location>
        <begin position="152"/>
        <end position="620"/>
    </location>
</feature>
<sequence length="681" mass="73942">MFGSVSCASQPSSSDLSVLFQNDGNWTTHATKPSYLFVNEPTPRHLASETCAVYGESLADCEALPGLSQQLSYQEFIGAIAESQLFWVASSNATVAATSNGTLVQDQTGNYPVICTNTAPIVDKVDTDYSVFPHVNISSNGTTFEGLRDHIAFRFAGIPFAAPPLDNLRFRPAEPWNATDYVDATAYSPACLQYGYFAGNSYNLNPWGNSEDCLYLNVYTPYLPAAASLVNATSNREPLPVMLWIHGGGSTQGTGSDLTFDGAGLASRADVVVVTFNYRLNIFGGLTLNDDVITGNYFTSDKIVALEWIQDHIRAFGGNPKNVTIFGQSSGASSVYDLIMCPLAEGLFQNAIVQSGGDGHTESAENAANSIAPYIAALCNSTGTERLACLQSLPAETLLNITHSGVTLWRAVIDGIYTLNYPLAQTGLGRQFLNSVNMITGFMPEEYQSLGTTVLAPNASDFSVALDTLVTNSPSLSAAQAGAILASGLWQISNETYTNGSIGYTNVYNASIRAATDGFMTCAGAELAMIGAASWSYQSMWVYQHSRAYALSYYDFYDLCTFPVGEPETPYYRCHSGDLYEVFGTYYIFDQPLRAPEDIFYTNAVQDMWGSFARTGNPNVPSEYLKARGYESTIAFFANWTWPSFVVYDPQVAWIQYPGPGYTTLPDQQQCGVIQPYMTTT</sequence>
<dbReference type="InterPro" id="IPR050309">
    <property type="entry name" value="Type-B_Carboxylest/Lipase"/>
</dbReference>
<dbReference type="InParanoid" id="A0A2T3A4N5"/>
<dbReference type="AlphaFoldDB" id="A0A2T3A4N5"/>
<dbReference type="PROSITE" id="PS00941">
    <property type="entry name" value="CARBOXYLESTERASE_B_2"/>
    <property type="match status" value="1"/>
</dbReference>
<evidence type="ECO:0000313" key="6">
    <source>
        <dbReference type="Proteomes" id="UP000241462"/>
    </source>
</evidence>